<organism evidence="1 2">
    <name type="scientific">Aequoribacter fuscus</name>
    <dbReference type="NCBI Taxonomy" id="2518989"/>
    <lineage>
        <taxon>Bacteria</taxon>
        <taxon>Pseudomonadati</taxon>
        <taxon>Pseudomonadota</taxon>
        <taxon>Gammaproteobacteria</taxon>
        <taxon>Cellvibrionales</taxon>
        <taxon>Halieaceae</taxon>
        <taxon>Aequoribacter</taxon>
    </lineage>
</organism>
<dbReference type="eggNOG" id="COG3436">
    <property type="taxonomic scope" value="Bacteria"/>
</dbReference>
<dbReference type="InterPro" id="IPR008878">
    <property type="entry name" value="Transposase_IS66_Orf2"/>
</dbReference>
<dbReference type="NCBIfam" id="NF033819">
    <property type="entry name" value="IS66_TnpB"/>
    <property type="match status" value="1"/>
</dbReference>
<dbReference type="Proteomes" id="UP000005615">
    <property type="component" value="Unassembled WGS sequence"/>
</dbReference>
<comment type="caution">
    <text evidence="1">The sequence shown here is derived from an EMBL/GenBank/DDBJ whole genome shotgun (WGS) entry which is preliminary data.</text>
</comment>
<dbReference type="PANTHER" id="PTHR36455:SF1">
    <property type="entry name" value="BLR8292 PROTEIN"/>
    <property type="match status" value="1"/>
</dbReference>
<dbReference type="AlphaFoldDB" id="F3L4U2"/>
<evidence type="ECO:0000313" key="1">
    <source>
        <dbReference type="EMBL" id="EGG28653.1"/>
    </source>
</evidence>
<keyword evidence="2" id="KW-1185">Reference proteome</keyword>
<dbReference type="EMBL" id="AEIG01000088">
    <property type="protein sequence ID" value="EGG28653.1"/>
    <property type="molecule type" value="Genomic_DNA"/>
</dbReference>
<accession>F3L4U2</accession>
<dbReference type="Pfam" id="PF05717">
    <property type="entry name" value="TnpB_IS66"/>
    <property type="match status" value="1"/>
</dbReference>
<dbReference type="RefSeq" id="WP_009576859.1">
    <property type="nucleotide sequence ID" value="NZ_CP036423.1"/>
</dbReference>
<gene>
    <name evidence="1" type="ORF">IMCC3088_2720</name>
</gene>
<dbReference type="PANTHER" id="PTHR36455">
    <property type="match status" value="1"/>
</dbReference>
<proteinExistence type="predicted"/>
<evidence type="ECO:0000313" key="2">
    <source>
        <dbReference type="Proteomes" id="UP000005615"/>
    </source>
</evidence>
<dbReference type="OrthoDB" id="4956084at2"/>
<dbReference type="STRING" id="2518989.IMCC3088_2720"/>
<protein>
    <submittedName>
        <fullName evidence="1">IS66 Orf2 family protein</fullName>
    </submittedName>
</protein>
<sequence length="111" mass="12604">MIEVNEVWLSREPMDMRAGPDTALARVIKQFGKATPHTAYVFANKRGNRVKVLIIDAFGVWLAARRLHQGKFVWSRLREGAAIALDQEQLASLMVGLPWQYASKIHAFDRV</sequence>
<name>F3L4U2_9GAMM</name>
<reference evidence="1 2" key="1">
    <citation type="journal article" date="2011" name="J. Bacteriol.">
        <title>Genome sequence of strain IMCC3088, a proteorhodopsin-containing marine bacterium belonging to the OM60/NOR5 clade.</title>
        <authorList>
            <person name="Jang Y."/>
            <person name="Oh H.M."/>
            <person name="Kang I."/>
            <person name="Lee K."/>
            <person name="Yang S.J."/>
            <person name="Cho J.C."/>
        </authorList>
    </citation>
    <scope>NUCLEOTIDE SEQUENCE [LARGE SCALE GENOMIC DNA]</scope>
    <source>
        <strain evidence="1 2">IMCC3088</strain>
    </source>
</reference>